<reference evidence="3" key="1">
    <citation type="submission" date="2011-05" db="EMBL/GenBank/DDBJ databases">
        <authorList>
            <person name="Richards S.R."/>
            <person name="Qu J."/>
            <person name="Jiang H."/>
            <person name="Jhangiani S.N."/>
            <person name="Agravi P."/>
            <person name="Goodspeed R."/>
            <person name="Gross S."/>
            <person name="Mandapat C."/>
            <person name="Jackson L."/>
            <person name="Mathew T."/>
            <person name="Pu L."/>
            <person name="Thornton R."/>
            <person name="Saada N."/>
            <person name="Wilczek-Boney K.B."/>
            <person name="Lee S."/>
            <person name="Kovar C."/>
            <person name="Wu Y."/>
            <person name="Scherer S.E."/>
            <person name="Worley K.C."/>
            <person name="Muzny D.M."/>
            <person name="Gibbs R."/>
        </authorList>
    </citation>
    <scope>NUCLEOTIDE SEQUENCE</scope>
    <source>
        <strain evidence="3">Brora</strain>
    </source>
</reference>
<name>T1IUD7_STRMM</name>
<reference evidence="2" key="2">
    <citation type="submission" date="2015-02" db="UniProtKB">
        <authorList>
            <consortium name="EnsemblMetazoa"/>
        </authorList>
    </citation>
    <scope>IDENTIFICATION</scope>
</reference>
<dbReference type="EnsemblMetazoa" id="SMAR004759-RA">
    <property type="protein sequence ID" value="SMAR004759-PA"/>
    <property type="gene ID" value="SMAR004759"/>
</dbReference>
<evidence type="ECO:0000256" key="1">
    <source>
        <dbReference type="SAM" id="SignalP"/>
    </source>
</evidence>
<feature type="chain" id="PRO_5004579561" evidence="1">
    <location>
        <begin position="21"/>
        <end position="61"/>
    </location>
</feature>
<feature type="signal peptide" evidence="1">
    <location>
        <begin position="1"/>
        <end position="20"/>
    </location>
</feature>
<evidence type="ECO:0000313" key="3">
    <source>
        <dbReference type="Proteomes" id="UP000014500"/>
    </source>
</evidence>
<dbReference type="HOGENOM" id="CLU_2925517_0_0_1"/>
<dbReference type="PhylomeDB" id="T1IUD7"/>
<accession>T1IUD7</accession>
<sequence>MKHYCLFVILCITIIGMSEGGRRPTNHCYWDGTAPACRGECYGGYKTCKRDNIWSCEMQTD</sequence>
<keyword evidence="1" id="KW-0732">Signal</keyword>
<dbReference type="AlphaFoldDB" id="T1IUD7"/>
<keyword evidence="3" id="KW-1185">Reference proteome</keyword>
<evidence type="ECO:0000313" key="2">
    <source>
        <dbReference type="EnsemblMetazoa" id="SMAR004759-PA"/>
    </source>
</evidence>
<dbReference type="Proteomes" id="UP000014500">
    <property type="component" value="Unassembled WGS sequence"/>
</dbReference>
<organism evidence="2 3">
    <name type="scientific">Strigamia maritima</name>
    <name type="common">European centipede</name>
    <name type="synonym">Geophilus maritimus</name>
    <dbReference type="NCBI Taxonomy" id="126957"/>
    <lineage>
        <taxon>Eukaryota</taxon>
        <taxon>Metazoa</taxon>
        <taxon>Ecdysozoa</taxon>
        <taxon>Arthropoda</taxon>
        <taxon>Myriapoda</taxon>
        <taxon>Chilopoda</taxon>
        <taxon>Pleurostigmophora</taxon>
        <taxon>Geophilomorpha</taxon>
        <taxon>Linotaeniidae</taxon>
        <taxon>Strigamia</taxon>
    </lineage>
</organism>
<proteinExistence type="predicted"/>
<protein>
    <submittedName>
        <fullName evidence="2">Uncharacterized protein</fullName>
    </submittedName>
</protein>
<dbReference type="EMBL" id="JH431528">
    <property type="status" value="NOT_ANNOTATED_CDS"/>
    <property type="molecule type" value="Genomic_DNA"/>
</dbReference>